<comment type="caution">
    <text evidence="3">The sequence shown here is derived from an EMBL/GenBank/DDBJ whole genome shotgun (WGS) entry which is preliminary data.</text>
</comment>
<keyword evidence="1" id="KW-0812">Transmembrane</keyword>
<dbReference type="PANTHER" id="PTHR34473">
    <property type="entry name" value="UPF0699 TRANSMEMBRANE PROTEIN YDBS"/>
    <property type="match status" value="1"/>
</dbReference>
<organism evidence="3 4">
    <name type="scientific">Galactobacter caseinivorans</name>
    <dbReference type="NCBI Taxonomy" id="2676123"/>
    <lineage>
        <taxon>Bacteria</taxon>
        <taxon>Bacillati</taxon>
        <taxon>Actinomycetota</taxon>
        <taxon>Actinomycetes</taxon>
        <taxon>Micrococcales</taxon>
        <taxon>Micrococcaceae</taxon>
        <taxon>Galactobacter</taxon>
    </lineage>
</organism>
<gene>
    <name evidence="3" type="ORF">DWQ67_13460</name>
</gene>
<dbReference type="PANTHER" id="PTHR34473:SF2">
    <property type="entry name" value="UPF0699 TRANSMEMBRANE PROTEIN YDBT"/>
    <property type="match status" value="1"/>
</dbReference>
<evidence type="ECO:0000259" key="2">
    <source>
        <dbReference type="Pfam" id="PF03703"/>
    </source>
</evidence>
<dbReference type="Proteomes" id="UP000273119">
    <property type="component" value="Unassembled WGS sequence"/>
</dbReference>
<proteinExistence type="predicted"/>
<evidence type="ECO:0000313" key="3">
    <source>
        <dbReference type="EMBL" id="RKW69380.1"/>
    </source>
</evidence>
<dbReference type="EMBL" id="QQXL01000011">
    <property type="protein sequence ID" value="RKW69380.1"/>
    <property type="molecule type" value="Genomic_DNA"/>
</dbReference>
<dbReference type="InterPro" id="IPR005182">
    <property type="entry name" value="YdbS-like_PH"/>
</dbReference>
<keyword evidence="1" id="KW-1133">Transmembrane helix</keyword>
<feature type="domain" description="YdbS-like PH" evidence="2">
    <location>
        <begin position="102"/>
        <end position="179"/>
    </location>
</feature>
<name>A0A496PG41_9MICC</name>
<keyword evidence="4" id="KW-1185">Reference proteome</keyword>
<keyword evidence="1" id="KW-0472">Membrane</keyword>
<evidence type="ECO:0000313" key="4">
    <source>
        <dbReference type="Proteomes" id="UP000273119"/>
    </source>
</evidence>
<dbReference type="Pfam" id="PF03703">
    <property type="entry name" value="bPH_2"/>
    <property type="match status" value="1"/>
</dbReference>
<accession>A0A496PG41</accession>
<feature type="transmembrane region" description="Helical" evidence="1">
    <location>
        <begin position="77"/>
        <end position="99"/>
    </location>
</feature>
<reference evidence="3 4" key="1">
    <citation type="submission" date="2018-07" db="EMBL/GenBank/DDBJ databases">
        <title>Arthrobacter sp. nov., isolated from raw cow's milk with high bacterial count.</title>
        <authorList>
            <person name="Hahne J."/>
            <person name="Isele D."/>
            <person name="Lipski A."/>
        </authorList>
    </citation>
    <scope>NUCLEOTIDE SEQUENCE [LARGE SCALE GENOMIC DNA]</scope>
    <source>
        <strain evidence="3 4">JZ R-183</strain>
    </source>
</reference>
<protein>
    <recommendedName>
        <fullName evidence="2">YdbS-like PH domain-containing protein</fullName>
    </recommendedName>
</protein>
<sequence length="190" mass="20484">MGTVLTARQAKNDPNKEALPVSKVLADPPSEQWTRVSPKLTAVEQIANVIGGLIALAVVSVPLVLHLTGVWSGYPAWLAWLVPGVVLLSVVVGMIVTPFQVRSRRYALRQDDVAVARGVIYHRTEVIPYGRIQYVDVVAGPLMRAFGLCKLQIHTASPDAHPEITGLLAADGAALRDQLSQRGEERLAGL</sequence>
<feature type="transmembrane region" description="Helical" evidence="1">
    <location>
        <begin position="46"/>
        <end position="65"/>
    </location>
</feature>
<dbReference type="AlphaFoldDB" id="A0A496PG41"/>
<evidence type="ECO:0000256" key="1">
    <source>
        <dbReference type="SAM" id="Phobius"/>
    </source>
</evidence>